<comment type="similarity">
    <text evidence="1">Belongs to the NPR2 family.</text>
</comment>
<dbReference type="GO" id="GO:1904262">
    <property type="term" value="P:negative regulation of TORC1 signaling"/>
    <property type="evidence" value="ECO:0007669"/>
    <property type="project" value="TreeGrafter"/>
</dbReference>
<organism evidence="2 3">
    <name type="scientific">Cryptosporidium xiaoi</name>
    <dbReference type="NCBI Taxonomy" id="659607"/>
    <lineage>
        <taxon>Eukaryota</taxon>
        <taxon>Sar</taxon>
        <taxon>Alveolata</taxon>
        <taxon>Apicomplexa</taxon>
        <taxon>Conoidasida</taxon>
        <taxon>Coccidia</taxon>
        <taxon>Eucoccidiorida</taxon>
        <taxon>Eimeriorina</taxon>
        <taxon>Cryptosporidiidae</taxon>
        <taxon>Cryptosporidium</taxon>
    </lineage>
</organism>
<name>A0AAV9Y2H9_9CRYT</name>
<dbReference type="GO" id="GO:1990130">
    <property type="term" value="C:GATOR1 complex"/>
    <property type="evidence" value="ECO:0007669"/>
    <property type="project" value="TreeGrafter"/>
</dbReference>
<dbReference type="PANTHER" id="PTHR12991:SF10">
    <property type="entry name" value="GATOR COMPLEX PROTEIN NPRL2"/>
    <property type="match status" value="1"/>
</dbReference>
<dbReference type="Proteomes" id="UP001311799">
    <property type="component" value="Unassembled WGS sequence"/>
</dbReference>
<dbReference type="GO" id="GO:0005774">
    <property type="term" value="C:vacuolar membrane"/>
    <property type="evidence" value="ECO:0007669"/>
    <property type="project" value="TreeGrafter"/>
</dbReference>
<reference evidence="2 3" key="1">
    <citation type="submission" date="2023-10" db="EMBL/GenBank/DDBJ databases">
        <title>Comparative genomics analysis reveals potential genetic determinants of host preference in Cryptosporidium xiaoi.</title>
        <authorList>
            <person name="Xiao L."/>
            <person name="Li J."/>
        </authorList>
    </citation>
    <scope>NUCLEOTIDE SEQUENCE [LARGE SCALE GENOMIC DNA]</scope>
    <source>
        <strain evidence="2 3">52996</strain>
    </source>
</reference>
<dbReference type="EMBL" id="JAWDEY010000002">
    <property type="protein sequence ID" value="KAK6591141.1"/>
    <property type="molecule type" value="Genomic_DNA"/>
</dbReference>
<evidence type="ECO:0000313" key="3">
    <source>
        <dbReference type="Proteomes" id="UP001311799"/>
    </source>
</evidence>
<evidence type="ECO:0000313" key="2">
    <source>
        <dbReference type="EMBL" id="KAK6591141.1"/>
    </source>
</evidence>
<dbReference type="GO" id="GO:0005096">
    <property type="term" value="F:GTPase activator activity"/>
    <property type="evidence" value="ECO:0007669"/>
    <property type="project" value="TreeGrafter"/>
</dbReference>
<dbReference type="PANTHER" id="PTHR12991">
    <property type="entry name" value="NITROGEN PERMEASE REGULATOR 2/TUMOR SUPPRESSOR CANDIDATE 4"/>
    <property type="match status" value="1"/>
</dbReference>
<comment type="caution">
    <text evidence="2">The sequence shown here is derived from an EMBL/GenBank/DDBJ whole genome shotgun (WGS) entry which is preliminary data.</text>
</comment>
<proteinExistence type="inferred from homology"/>
<dbReference type="InterPro" id="IPR009348">
    <property type="entry name" value="NPR2-like"/>
</dbReference>
<evidence type="ECO:0000256" key="1">
    <source>
        <dbReference type="ARBA" id="ARBA00008433"/>
    </source>
</evidence>
<keyword evidence="3" id="KW-1185">Reference proteome</keyword>
<evidence type="ECO:0008006" key="4">
    <source>
        <dbReference type="Google" id="ProtNLM"/>
    </source>
</evidence>
<dbReference type="GO" id="GO:0010508">
    <property type="term" value="P:positive regulation of autophagy"/>
    <property type="evidence" value="ECO:0007669"/>
    <property type="project" value="TreeGrafter"/>
</dbReference>
<dbReference type="AlphaFoldDB" id="A0AAV9Y2H9"/>
<dbReference type="Pfam" id="PF06218">
    <property type="entry name" value="NPR2"/>
    <property type="match status" value="1"/>
</dbReference>
<gene>
    <name evidence="2" type="ORF">RS030_111700</name>
</gene>
<accession>A0AAV9Y2H9</accession>
<protein>
    <recommendedName>
        <fullName evidence="4">Nitrogen permease regulator 2</fullName>
    </recommendedName>
</protein>
<sequence>MDNIWIWPYIEGIIFCKFDEELGPVVLCKSPSEIFGYENSFLSLITHYLLPDSHFEGTTLSIVIDDRWRAVGVPIFIEGCHYLRNSFQFTVCIIVEDFSKDINKELYTRHIARIVGLGFKQLEEECGILHSYCIGSENIYGALKRVNKNTQNLTPFPKNISEIIENVRYQLNLTHRVHLNFTPKNALSFKIRPPTYDFLIKPEDVPYPMAKWPLDDIKYLGVDILFTRVLKQIDGRNTVFDISNLCSIQLCDVITCLKHLVFYKIIEIVDMFSVENKYRYIGSNLDNEYQIYKHLCFECNNNGNVKTFARKYYDHLIKDDIKNIRKFISIGVAKKKIVRLHEYPIILNNTELDSNQKELVDICNGYNTLDFIQIKFGFSEKSDIISYISQINENATILWAYL</sequence>